<proteinExistence type="predicted"/>
<dbReference type="Proteomes" id="UP001570071">
    <property type="component" value="Unassembled WGS sequence"/>
</dbReference>
<sequence length="82" mass="9113">MKLNEIRLQFDAGAFKGCSVTRPMFSNEGYILICHGKKSSLDTYLTAQRGTDARVFKTTDAAISAAYQIGFREIMVSLSELK</sequence>
<comment type="caution">
    <text evidence="1">The sequence shown here is derived from an EMBL/GenBank/DDBJ whole genome shotgun (WGS) entry which is preliminary data.</text>
</comment>
<dbReference type="RefSeq" id="WP_372122017.1">
    <property type="nucleotide sequence ID" value="NZ_JBFSSG010000002.1"/>
</dbReference>
<accession>A0ABV4MS52</accession>
<protein>
    <submittedName>
        <fullName evidence="1">Plasmid replication protein RepB</fullName>
    </submittedName>
</protein>
<organism evidence="1 2">
    <name type="scientific">Vibrio pomeroyi</name>
    <dbReference type="NCBI Taxonomy" id="198832"/>
    <lineage>
        <taxon>Bacteria</taxon>
        <taxon>Pseudomonadati</taxon>
        <taxon>Pseudomonadota</taxon>
        <taxon>Gammaproteobacteria</taxon>
        <taxon>Vibrionales</taxon>
        <taxon>Vibrionaceae</taxon>
        <taxon>Vibrio</taxon>
    </lineage>
</organism>
<name>A0ABV4MS52_9VIBR</name>
<gene>
    <name evidence="1" type="ORF">AB6D66_02555</name>
</gene>
<keyword evidence="2" id="KW-1185">Reference proteome</keyword>
<reference evidence="1 2" key="1">
    <citation type="journal article" date="2024" name="ISME J.">
        <title>Tailless and filamentous prophages are predominant in marine Vibrio.</title>
        <authorList>
            <person name="Steensen K."/>
            <person name="Seneca J."/>
            <person name="Bartlau N."/>
            <person name="Yu X.A."/>
            <person name="Hussain F.A."/>
            <person name="Polz M.F."/>
        </authorList>
    </citation>
    <scope>NUCLEOTIDE SEQUENCE [LARGE SCALE GENOMIC DNA]</scope>
    <source>
        <strain evidence="1 2">10N.239.312.F12</strain>
    </source>
</reference>
<evidence type="ECO:0000313" key="2">
    <source>
        <dbReference type="Proteomes" id="UP001570071"/>
    </source>
</evidence>
<evidence type="ECO:0000313" key="1">
    <source>
        <dbReference type="EMBL" id="MEZ8719931.1"/>
    </source>
</evidence>
<dbReference type="EMBL" id="JBFSSG010000002">
    <property type="protein sequence ID" value="MEZ8719931.1"/>
    <property type="molecule type" value="Genomic_DNA"/>
</dbReference>